<keyword evidence="1" id="KW-0802">TPR repeat</keyword>
<feature type="repeat" description="TPR" evidence="1">
    <location>
        <begin position="115"/>
        <end position="148"/>
    </location>
</feature>
<gene>
    <name evidence="2" type="ORF">ABGB03_08980</name>
</gene>
<name>A0AAU7BNV6_9FLAO</name>
<dbReference type="PROSITE" id="PS51257">
    <property type="entry name" value="PROKAR_LIPOPROTEIN"/>
    <property type="match status" value="1"/>
</dbReference>
<dbReference type="InterPro" id="IPR011990">
    <property type="entry name" value="TPR-like_helical_dom_sf"/>
</dbReference>
<feature type="repeat" description="TPR" evidence="1">
    <location>
        <begin position="81"/>
        <end position="114"/>
    </location>
</feature>
<protein>
    <submittedName>
        <fullName evidence="2">Tetratricopeptide repeat protein</fullName>
    </submittedName>
</protein>
<reference evidence="2" key="1">
    <citation type="submission" date="2024-05" db="EMBL/GenBank/DDBJ databases">
        <title>Pontimicrobium maritimus sp. nov., isolated form sea water.</title>
        <authorList>
            <person name="Muhammad N."/>
            <person name="Vuong T.Q."/>
            <person name="Han H.L."/>
            <person name="Kim S.-G."/>
        </authorList>
    </citation>
    <scope>NUCLEOTIDE SEQUENCE</scope>
    <source>
        <strain evidence="2">SW4</strain>
    </source>
</reference>
<dbReference type="EMBL" id="CP157199">
    <property type="protein sequence ID" value="XBG59995.1"/>
    <property type="molecule type" value="Genomic_DNA"/>
</dbReference>
<evidence type="ECO:0000256" key="1">
    <source>
        <dbReference type="PROSITE-ProRule" id="PRU00339"/>
    </source>
</evidence>
<dbReference type="InterPro" id="IPR019734">
    <property type="entry name" value="TPR_rpt"/>
</dbReference>
<dbReference type="SUPFAM" id="SSF48452">
    <property type="entry name" value="TPR-like"/>
    <property type="match status" value="1"/>
</dbReference>
<dbReference type="Gene3D" id="1.25.40.10">
    <property type="entry name" value="Tetratricopeptide repeat domain"/>
    <property type="match status" value="1"/>
</dbReference>
<organism evidence="2">
    <name type="scientific">Pontimicrobium sp. SW4</name>
    <dbReference type="NCBI Taxonomy" id="3153519"/>
    <lineage>
        <taxon>Bacteria</taxon>
        <taxon>Pseudomonadati</taxon>
        <taxon>Bacteroidota</taxon>
        <taxon>Flavobacteriia</taxon>
        <taxon>Flavobacteriales</taxon>
        <taxon>Flavobacteriaceae</taxon>
        <taxon>Pontimicrobium</taxon>
    </lineage>
</organism>
<dbReference type="SMART" id="SM00028">
    <property type="entry name" value="TPR"/>
    <property type="match status" value="3"/>
</dbReference>
<dbReference type="PANTHER" id="PTHR12558:SF13">
    <property type="entry name" value="CELL DIVISION CYCLE PROTEIN 27 HOMOLOG"/>
    <property type="match status" value="1"/>
</dbReference>
<dbReference type="PROSITE" id="PS50005">
    <property type="entry name" value="TPR"/>
    <property type="match status" value="3"/>
</dbReference>
<feature type="repeat" description="TPR" evidence="1">
    <location>
        <begin position="170"/>
        <end position="203"/>
    </location>
</feature>
<dbReference type="RefSeq" id="WP_347922062.1">
    <property type="nucleotide sequence ID" value="NZ_CP157199.1"/>
</dbReference>
<accession>A0AAU7BNV6</accession>
<proteinExistence type="predicted"/>
<dbReference type="Pfam" id="PF13174">
    <property type="entry name" value="TPR_6"/>
    <property type="match status" value="1"/>
</dbReference>
<evidence type="ECO:0000313" key="2">
    <source>
        <dbReference type="EMBL" id="XBG59995.1"/>
    </source>
</evidence>
<dbReference type="Pfam" id="PF13432">
    <property type="entry name" value="TPR_16"/>
    <property type="match status" value="1"/>
</dbReference>
<dbReference type="PANTHER" id="PTHR12558">
    <property type="entry name" value="CELL DIVISION CYCLE 16,23,27"/>
    <property type="match status" value="1"/>
</dbReference>
<dbReference type="AlphaFoldDB" id="A0AAU7BNV6"/>
<sequence length="326" mass="37411">MKNAPILFVIVVLFTACGQKSNKSIEFSEPQVEVVQINTHQGTTLLGKELINRQLDQKRDSARISNYLLAKKRYDKNPNDAEAIIWVGRRMAYLGDFKEAIKIFTEGIEKFPEDARMYRHRGHRLISTRKYDEAIADFNIAVKLIEGTEDVVEPDGAPNVRNIPVSSLHTNIWYHLGLAYYLQNNMDKAYWAYNESLKGSTNPDMKVASANWVYMILRRMGKEEEAKKVVESITAEMDVFENMAYHQLCLFYKGEITEKELLGENDQEVEYMNDAIVYGLGNWYLYNGNNEKAKELFTKLVDKGVSAGFAVLSAEADLVRMMKEEE</sequence>